<reference evidence="1 2" key="1">
    <citation type="submission" date="2016-11" db="EMBL/GenBank/DDBJ databases">
        <title>Complete genome sequence of Sulfitobacter sp. AM1-D1, a toxic bacteria associated with marine dinoflagellate Alexandrium minutum in East China Sea.</title>
        <authorList>
            <person name="Yang Q."/>
            <person name="Zhang X."/>
            <person name="Tian X."/>
        </authorList>
    </citation>
    <scope>NUCLEOTIDE SEQUENCE [LARGE SCALE GENOMIC DNA]</scope>
    <source>
        <strain evidence="1 2">AM1-D1</strain>
    </source>
</reference>
<name>A0A1J0WL39_9RHOB</name>
<protein>
    <recommendedName>
        <fullName evidence="3">HAD-IIIC family phosphatase</fullName>
    </recommendedName>
</protein>
<accession>A0A1J0WL39</accession>
<keyword evidence="2" id="KW-1185">Reference proteome</keyword>
<dbReference type="AlphaFoldDB" id="A0A1J0WL39"/>
<dbReference type="RefSeq" id="WP_071973398.1">
    <property type="nucleotide sequence ID" value="NZ_CP018076.1"/>
</dbReference>
<dbReference type="InterPro" id="IPR036412">
    <property type="entry name" value="HAD-like_sf"/>
</dbReference>
<evidence type="ECO:0008006" key="3">
    <source>
        <dbReference type="Google" id="ProtNLM"/>
    </source>
</evidence>
<proteinExistence type="predicted"/>
<evidence type="ECO:0000313" key="2">
    <source>
        <dbReference type="Proteomes" id="UP000181897"/>
    </source>
</evidence>
<dbReference type="KEGG" id="suam:BOO69_17765"/>
<dbReference type="Proteomes" id="UP000181897">
    <property type="component" value="Chromosome"/>
</dbReference>
<dbReference type="STRING" id="1917485.BOO69_17765"/>
<dbReference type="InterPro" id="IPR023214">
    <property type="entry name" value="HAD_sf"/>
</dbReference>
<gene>
    <name evidence="1" type="ORF">BOO69_17765</name>
</gene>
<organism evidence="1 2">
    <name type="scientific">Sulfitobacter alexandrii</name>
    <dbReference type="NCBI Taxonomy" id="1917485"/>
    <lineage>
        <taxon>Bacteria</taxon>
        <taxon>Pseudomonadati</taxon>
        <taxon>Pseudomonadota</taxon>
        <taxon>Alphaproteobacteria</taxon>
        <taxon>Rhodobacterales</taxon>
        <taxon>Roseobacteraceae</taxon>
        <taxon>Sulfitobacter</taxon>
    </lineage>
</organism>
<dbReference type="OrthoDB" id="323926at2"/>
<dbReference type="EMBL" id="CP018076">
    <property type="protein sequence ID" value="APE45052.1"/>
    <property type="molecule type" value="Genomic_DNA"/>
</dbReference>
<dbReference type="Gene3D" id="3.40.50.1000">
    <property type="entry name" value="HAD superfamily/HAD-like"/>
    <property type="match status" value="1"/>
</dbReference>
<dbReference type="SUPFAM" id="SSF56784">
    <property type="entry name" value="HAD-like"/>
    <property type="match status" value="1"/>
</dbReference>
<sequence length="588" mass="66765">MKTPEFAENIRLIIWDLDETFWDGTLTEGGISYRDDHHQLVIDLAKRGIMSAICSKNDHEPIEELLREKGLWDYFIFPSIDWTPKGPRIKAMLETIGLRAASTLFLDDNPMNLAQAEHANPGLNCALPDVIAGLRDAPQLKGKDDSQLSRLAQYKVTEKKAEAAKVTGGDTTAFLRQSNVKVFIEYDVEAHLDRAVELVNRTNQLNFTKNRLSDDPETARRELSQRLAHNTTDAALIRVRDDFGDYGFVGFYMTRRVNNTRTLEHFCFSCRTLNMYIEHWVYAFLGRPKLSVVGEVLSDVQDTAIEVDWITPANIEDMDAPSPGADLTFDHIFARGGCDLASLLHYFTLHSGTIVEEFNEPRNGQMFRRDHSSFLMPELEGGLTPAQTEAASALGYAPRDFDTDILNMGPGQGLYFLSFWADADIPVYRHRETGLRVPYWLVGAQNHNLVERADLRKAIAKTDQQRERLNVLCEEYEHEGILSQDEMERRYNLILDRLPPTAQVVMILAAERGPLHFADPSKPPHPFHQRLNATLNAVAKGRSNVMLLDPASLIDGTEDMIDLNHFKRDVYHRMYRAMLSRFTNAKAA</sequence>
<evidence type="ECO:0000313" key="1">
    <source>
        <dbReference type="EMBL" id="APE45052.1"/>
    </source>
</evidence>